<dbReference type="EMBL" id="JALNMH010000007">
    <property type="protein sequence ID" value="MCK7593895.1"/>
    <property type="molecule type" value="Genomic_DNA"/>
</dbReference>
<reference evidence="1" key="1">
    <citation type="submission" date="2022-04" db="EMBL/GenBank/DDBJ databases">
        <title>Lysobacter sp. CAU 1642 isolated from sea sand.</title>
        <authorList>
            <person name="Kim W."/>
        </authorList>
    </citation>
    <scope>NUCLEOTIDE SEQUENCE</scope>
    <source>
        <strain evidence="1">CAU 1642</strain>
    </source>
</reference>
<dbReference type="InterPro" id="IPR036188">
    <property type="entry name" value="FAD/NAD-bd_sf"/>
</dbReference>
<dbReference type="SUPFAM" id="SSF51905">
    <property type="entry name" value="FAD/NAD(P)-binding domain"/>
    <property type="match status" value="1"/>
</dbReference>
<dbReference type="RefSeq" id="WP_248208554.1">
    <property type="nucleotide sequence ID" value="NZ_JALNMH010000007.1"/>
</dbReference>
<dbReference type="PIRSF" id="PIRSF011396">
    <property type="entry name" value="Trp_halogenase"/>
    <property type="match status" value="1"/>
</dbReference>
<dbReference type="Proteomes" id="UP001431449">
    <property type="component" value="Unassembled WGS sequence"/>
</dbReference>
<dbReference type="InterPro" id="IPR006905">
    <property type="entry name" value="Flavin_halogenase"/>
</dbReference>
<dbReference type="InterPro" id="IPR050816">
    <property type="entry name" value="Flavin-dep_Halogenase_NPB"/>
</dbReference>
<accession>A0ABT0GIS7</accession>
<dbReference type="Pfam" id="PF04820">
    <property type="entry name" value="Trp_halogenase"/>
    <property type="match status" value="1"/>
</dbReference>
<comment type="caution">
    <text evidence="1">The sequence shown here is derived from an EMBL/GenBank/DDBJ whole genome shotgun (WGS) entry which is preliminary data.</text>
</comment>
<dbReference type="PANTHER" id="PTHR43747:SF4">
    <property type="entry name" value="FLAVIN-DEPENDENT TRYPTOPHAN HALOGENASE"/>
    <property type="match status" value="1"/>
</dbReference>
<name>A0ABT0GIS7_9GAMM</name>
<evidence type="ECO:0000313" key="2">
    <source>
        <dbReference type="Proteomes" id="UP001431449"/>
    </source>
</evidence>
<proteinExistence type="predicted"/>
<sequence length="502" mass="56321">MSEAAPIDVCVVGGGTAGWMAASMMAKFWADQPVRLSVVESPDIGIVGVGEGSTPSLKGFFDYLDIDEAEWMPACQATYKLGIRFVGWSRRPGFGSYFHPFPSDLDDRSAPAFYYHAFARRNGVDLPAHPDRFFLNTLLADQRRGPHADHNFPFRLAYGYHFDAQLIGRFLRGWATRRGVEHIEATVAEVERGEDGDIQALRCSDGRRIEADFFVDSTGFRSLLLQRALGVRFLSFADNLFNDRAVVAQTPLDDPTAPPCETRATALSAGWCWRIPLTARSGNGYVYSSRFIEPEAAEREFRDHLGLDADAGVRHLEMKVGRVESAWSNNCLAVGLSQGFVEPLEATALHVVQETVQRFLEAFEEGGRTARLRERFNHQINRRVEGIRDYIVCHYRASQRDDSEYWRACAGIEALSPSLRELLGVWFAGGDLAEEIKRQQIGAYYAPLSWHCLLGGYGVYPDPARLRSPEARMQRFDLARIDDFLARCALNFRAHAEQLAHG</sequence>
<dbReference type="Gene3D" id="3.50.50.60">
    <property type="entry name" value="FAD/NAD(P)-binding domain"/>
    <property type="match status" value="1"/>
</dbReference>
<dbReference type="PANTHER" id="PTHR43747">
    <property type="entry name" value="FAD-BINDING PROTEIN"/>
    <property type="match status" value="1"/>
</dbReference>
<protein>
    <submittedName>
        <fullName evidence="1">Tryptophan 7-halogenase</fullName>
    </submittedName>
</protein>
<keyword evidence="2" id="KW-1185">Reference proteome</keyword>
<evidence type="ECO:0000313" key="1">
    <source>
        <dbReference type="EMBL" id="MCK7593895.1"/>
    </source>
</evidence>
<dbReference type="InterPro" id="IPR033856">
    <property type="entry name" value="Trp_halogen"/>
</dbReference>
<organism evidence="1 2">
    <name type="scientific">Pseudomarimonas salicorniae</name>
    <dbReference type="NCBI Taxonomy" id="2933270"/>
    <lineage>
        <taxon>Bacteria</taxon>
        <taxon>Pseudomonadati</taxon>
        <taxon>Pseudomonadota</taxon>
        <taxon>Gammaproteobacteria</taxon>
        <taxon>Lysobacterales</taxon>
        <taxon>Lysobacteraceae</taxon>
        <taxon>Pseudomarimonas</taxon>
    </lineage>
</organism>
<gene>
    <name evidence="1" type="ORF">M0G41_09450</name>
</gene>